<protein>
    <recommendedName>
        <fullName evidence="7">Orotidine 5'-phosphate decarboxylase</fullName>
        <ecNumber evidence="7">4.1.1.23</ecNumber>
    </recommendedName>
    <alternativeName>
        <fullName evidence="7">OMP decarboxylase</fullName>
        <shortName evidence="7">OMPDCase</shortName>
        <shortName evidence="7">OMPdecase</shortName>
    </alternativeName>
</protein>
<dbReference type="PANTHER" id="PTHR32119:SF2">
    <property type="entry name" value="OROTIDINE 5'-PHOSPHATE DECARBOXYLASE"/>
    <property type="match status" value="1"/>
</dbReference>
<dbReference type="InterPro" id="IPR011060">
    <property type="entry name" value="RibuloseP-bd_barrel"/>
</dbReference>
<organism evidence="10 11">
    <name type="scientific">Methylomonas rivi</name>
    <dbReference type="NCBI Taxonomy" id="2952226"/>
    <lineage>
        <taxon>Bacteria</taxon>
        <taxon>Pseudomonadati</taxon>
        <taxon>Pseudomonadota</taxon>
        <taxon>Gammaproteobacteria</taxon>
        <taxon>Methylococcales</taxon>
        <taxon>Methylococcaceae</taxon>
        <taxon>Methylomonas</taxon>
    </lineage>
</organism>
<comment type="similarity">
    <text evidence="7">Belongs to the OMP decarboxylase family. Type 1 subfamily.</text>
</comment>
<dbReference type="SMART" id="SM00934">
    <property type="entry name" value="OMPdecase"/>
    <property type="match status" value="1"/>
</dbReference>
<dbReference type="CDD" id="cd04725">
    <property type="entry name" value="OMP_decarboxylase_like"/>
    <property type="match status" value="1"/>
</dbReference>
<comment type="function">
    <text evidence="1 7">Catalyzes the decarboxylation of orotidine 5'-monophosphate (OMP) to uridine 5'-monophosphate (UMP).</text>
</comment>
<evidence type="ECO:0000256" key="7">
    <source>
        <dbReference type="HAMAP-Rule" id="MF_01200"/>
    </source>
</evidence>
<evidence type="ECO:0000256" key="6">
    <source>
        <dbReference type="ARBA" id="ARBA00049157"/>
    </source>
</evidence>
<accession>A0ABT1U481</accession>
<dbReference type="Gene3D" id="3.20.20.70">
    <property type="entry name" value="Aldolase class I"/>
    <property type="match status" value="1"/>
</dbReference>
<feature type="binding site" evidence="7">
    <location>
        <begin position="72"/>
        <end position="81"/>
    </location>
    <ligand>
        <name>substrate</name>
    </ligand>
</feature>
<name>A0ABT1U481_9GAMM</name>
<feature type="binding site" evidence="7">
    <location>
        <position position="217"/>
    </location>
    <ligand>
        <name>substrate</name>
    </ligand>
</feature>
<feature type="binding site" evidence="7">
    <location>
        <position position="196"/>
    </location>
    <ligand>
        <name>substrate</name>
    </ligand>
</feature>
<dbReference type="Pfam" id="PF00215">
    <property type="entry name" value="OMPdecase"/>
    <property type="match status" value="1"/>
</dbReference>
<keyword evidence="5 7" id="KW-0456">Lyase</keyword>
<dbReference type="InterPro" id="IPR014732">
    <property type="entry name" value="OMPdecase"/>
</dbReference>
<dbReference type="PANTHER" id="PTHR32119">
    <property type="entry name" value="OROTIDINE 5'-PHOSPHATE DECARBOXYLASE"/>
    <property type="match status" value="1"/>
</dbReference>
<reference evidence="10 11" key="1">
    <citation type="submission" date="2022-07" db="EMBL/GenBank/DDBJ databases">
        <title>Methylomonas rivi sp. nov., Methylomonas rosea sp. nov., Methylomonas aureus sp. nov. and Methylomonas subterranea sp. nov., four novel methanotrophs isolated from a freshwater creek and the deep terrestrial subsurface.</title>
        <authorList>
            <person name="Abin C."/>
            <person name="Sankaranarayanan K."/>
            <person name="Garner C."/>
            <person name="Sindelar R."/>
            <person name="Kotary K."/>
            <person name="Garner R."/>
            <person name="Barclay S."/>
            <person name="Lawson P."/>
            <person name="Krumholz L."/>
        </authorList>
    </citation>
    <scope>NUCLEOTIDE SEQUENCE [LARGE SCALE GENOMIC DNA]</scope>
    <source>
        <strain evidence="10 11">WSC-6</strain>
    </source>
</reference>
<sequence>MSDTFISTKPIPVRERLIMALDVPGIPEAQALVEELGDAVIFYKVGMELFMSGDYFAFIEWLKARNKKVFVDLKFFDIPATVGRAIKALSSKGVDLATIHGNDSIMEAAAQAKGDLKVLAVTALTSLDRGDLDDLGFQCDVKQLVLSRAKRALQIGCDGIVSSGLEVSMIREELGQKLLVITPGIRPVDNREDDDQKRAVSVEQAIQNGADYLVVGRPIRDAADRKAMAEKIQSQIAALFD</sequence>
<dbReference type="Proteomes" id="UP001524586">
    <property type="component" value="Unassembled WGS sequence"/>
</dbReference>
<proteinExistence type="inferred from homology"/>
<dbReference type="PROSITE" id="PS00156">
    <property type="entry name" value="OMPDECASE"/>
    <property type="match status" value="1"/>
</dbReference>
<evidence type="ECO:0000256" key="5">
    <source>
        <dbReference type="ARBA" id="ARBA00023239"/>
    </source>
</evidence>
<comment type="pathway">
    <text evidence="2 7 8">Pyrimidine metabolism; UMP biosynthesis via de novo pathway; UMP from orotate: step 2/2.</text>
</comment>
<comment type="catalytic activity">
    <reaction evidence="6 7 8">
        <text>orotidine 5'-phosphate + H(+) = UMP + CO2</text>
        <dbReference type="Rhea" id="RHEA:11596"/>
        <dbReference type="ChEBI" id="CHEBI:15378"/>
        <dbReference type="ChEBI" id="CHEBI:16526"/>
        <dbReference type="ChEBI" id="CHEBI:57538"/>
        <dbReference type="ChEBI" id="CHEBI:57865"/>
        <dbReference type="EC" id="4.1.1.23"/>
    </reaction>
</comment>
<dbReference type="GO" id="GO:0004590">
    <property type="term" value="F:orotidine-5'-phosphate decarboxylase activity"/>
    <property type="evidence" value="ECO:0007669"/>
    <property type="project" value="UniProtKB-EC"/>
</dbReference>
<dbReference type="RefSeq" id="WP_256615050.1">
    <property type="nucleotide sequence ID" value="NZ_JANIBK010000038.1"/>
</dbReference>
<evidence type="ECO:0000256" key="3">
    <source>
        <dbReference type="ARBA" id="ARBA00022793"/>
    </source>
</evidence>
<dbReference type="InterPro" id="IPR001754">
    <property type="entry name" value="OMPdeCOase_dom"/>
</dbReference>
<dbReference type="HAMAP" id="MF_01200_B">
    <property type="entry name" value="OMPdecase_type1_B"/>
    <property type="match status" value="1"/>
</dbReference>
<feature type="binding site" evidence="7">
    <location>
        <position position="22"/>
    </location>
    <ligand>
        <name>substrate</name>
    </ligand>
</feature>
<keyword evidence="3 7" id="KW-0210">Decarboxylase</keyword>
<dbReference type="EC" id="4.1.1.23" evidence="7"/>
<evidence type="ECO:0000313" key="10">
    <source>
        <dbReference type="EMBL" id="MCQ8128654.1"/>
    </source>
</evidence>
<feature type="binding site" evidence="7">
    <location>
        <position position="216"/>
    </location>
    <ligand>
        <name>substrate</name>
    </ligand>
</feature>
<evidence type="ECO:0000256" key="1">
    <source>
        <dbReference type="ARBA" id="ARBA00002356"/>
    </source>
</evidence>
<evidence type="ECO:0000256" key="8">
    <source>
        <dbReference type="RuleBase" id="RU000512"/>
    </source>
</evidence>
<dbReference type="NCBIfam" id="TIGR01740">
    <property type="entry name" value="pyrF"/>
    <property type="match status" value="1"/>
</dbReference>
<gene>
    <name evidence="7 10" type="primary">pyrF</name>
    <name evidence="10" type="ORF">NP596_09300</name>
</gene>
<feature type="binding site" evidence="7">
    <location>
        <position position="44"/>
    </location>
    <ligand>
        <name>substrate</name>
    </ligand>
</feature>
<comment type="subunit">
    <text evidence="7">Homodimer.</text>
</comment>
<dbReference type="InterPro" id="IPR047596">
    <property type="entry name" value="OMPdecase_bac"/>
</dbReference>
<dbReference type="InterPro" id="IPR018089">
    <property type="entry name" value="OMPdecase_AS"/>
</dbReference>
<feature type="binding site" evidence="7">
    <location>
        <position position="125"/>
    </location>
    <ligand>
        <name>substrate</name>
    </ligand>
</feature>
<evidence type="ECO:0000256" key="4">
    <source>
        <dbReference type="ARBA" id="ARBA00022975"/>
    </source>
</evidence>
<dbReference type="InterPro" id="IPR013785">
    <property type="entry name" value="Aldolase_TIM"/>
</dbReference>
<comment type="caution">
    <text evidence="10">The sequence shown here is derived from an EMBL/GenBank/DDBJ whole genome shotgun (WGS) entry which is preliminary data.</text>
</comment>
<dbReference type="SUPFAM" id="SSF51366">
    <property type="entry name" value="Ribulose-phoshate binding barrel"/>
    <property type="match status" value="1"/>
</dbReference>
<feature type="domain" description="Orotidine 5'-phosphate decarboxylase" evidence="9">
    <location>
        <begin position="16"/>
        <end position="232"/>
    </location>
</feature>
<keyword evidence="4 7" id="KW-0665">Pyrimidine biosynthesis</keyword>
<evidence type="ECO:0000256" key="2">
    <source>
        <dbReference type="ARBA" id="ARBA00004861"/>
    </source>
</evidence>
<evidence type="ECO:0000313" key="11">
    <source>
        <dbReference type="Proteomes" id="UP001524586"/>
    </source>
</evidence>
<dbReference type="EMBL" id="JANIBK010000038">
    <property type="protein sequence ID" value="MCQ8128654.1"/>
    <property type="molecule type" value="Genomic_DNA"/>
</dbReference>
<feature type="active site" description="Proton donor" evidence="7">
    <location>
        <position position="74"/>
    </location>
</feature>
<keyword evidence="11" id="KW-1185">Reference proteome</keyword>
<dbReference type="NCBIfam" id="NF001273">
    <property type="entry name" value="PRK00230.1"/>
    <property type="match status" value="1"/>
</dbReference>
<feature type="binding site" evidence="7">
    <location>
        <position position="186"/>
    </location>
    <ligand>
        <name>substrate</name>
    </ligand>
</feature>
<evidence type="ECO:0000259" key="9">
    <source>
        <dbReference type="SMART" id="SM00934"/>
    </source>
</evidence>